<dbReference type="RefSeq" id="WP_202058534.1">
    <property type="nucleotide sequence ID" value="NZ_JAEQMY010000010.1"/>
</dbReference>
<gene>
    <name evidence="9" type="ORF">JKG68_09270</name>
</gene>
<comment type="similarity">
    <text evidence="7">Belongs to the TRAP transporter large permease family.</text>
</comment>
<keyword evidence="6 7" id="KW-0472">Membrane</keyword>
<feature type="transmembrane region" description="Helical" evidence="7">
    <location>
        <begin position="285"/>
        <end position="305"/>
    </location>
</feature>
<evidence type="ECO:0000256" key="6">
    <source>
        <dbReference type="ARBA" id="ARBA00023136"/>
    </source>
</evidence>
<dbReference type="Proteomes" id="UP000605848">
    <property type="component" value="Unassembled WGS sequence"/>
</dbReference>
<feature type="transmembrane region" description="Helical" evidence="7">
    <location>
        <begin position="365"/>
        <end position="387"/>
    </location>
</feature>
<keyword evidence="7" id="KW-0813">Transport</keyword>
<feature type="transmembrane region" description="Helical" evidence="7">
    <location>
        <begin position="177"/>
        <end position="200"/>
    </location>
</feature>
<proteinExistence type="inferred from homology"/>
<feature type="transmembrane region" description="Helical" evidence="7">
    <location>
        <begin position="253"/>
        <end position="273"/>
    </location>
</feature>
<accession>A0A936ZG76</accession>
<dbReference type="PANTHER" id="PTHR33362">
    <property type="entry name" value="SIALIC ACID TRAP TRANSPORTER PERMEASE PROTEIN SIAT-RELATED"/>
    <property type="match status" value="1"/>
</dbReference>
<dbReference type="PIRSF" id="PIRSF006066">
    <property type="entry name" value="HI0050"/>
    <property type="match status" value="1"/>
</dbReference>
<comment type="caution">
    <text evidence="7">Lacks conserved residue(s) required for the propagation of feature annotation.</text>
</comment>
<feature type="domain" description="TRAP C4-dicarboxylate transport system permease DctM subunit" evidence="8">
    <location>
        <begin position="15"/>
        <end position="426"/>
    </location>
</feature>
<organism evidence="9 10">
    <name type="scientific">Microvirga aerilata</name>
    <dbReference type="NCBI Taxonomy" id="670292"/>
    <lineage>
        <taxon>Bacteria</taxon>
        <taxon>Pseudomonadati</taxon>
        <taxon>Pseudomonadota</taxon>
        <taxon>Alphaproteobacteria</taxon>
        <taxon>Hyphomicrobiales</taxon>
        <taxon>Methylobacteriaceae</taxon>
        <taxon>Microvirga</taxon>
    </lineage>
</organism>
<dbReference type="InterPro" id="IPR010656">
    <property type="entry name" value="DctM"/>
</dbReference>
<dbReference type="PANTHER" id="PTHR33362:SF5">
    <property type="entry name" value="C4-DICARBOXYLATE TRAP TRANSPORTER LARGE PERMEASE PROTEIN DCTM"/>
    <property type="match status" value="1"/>
</dbReference>
<evidence type="ECO:0000313" key="9">
    <source>
        <dbReference type="EMBL" id="MBL0404154.1"/>
    </source>
</evidence>
<keyword evidence="10" id="KW-1185">Reference proteome</keyword>
<keyword evidence="4 7" id="KW-0812">Transmembrane</keyword>
<dbReference type="GO" id="GO:0022857">
    <property type="term" value="F:transmembrane transporter activity"/>
    <property type="evidence" value="ECO:0007669"/>
    <property type="project" value="UniProtKB-UniRule"/>
</dbReference>
<dbReference type="EMBL" id="JAEQMY010000010">
    <property type="protein sequence ID" value="MBL0404154.1"/>
    <property type="molecule type" value="Genomic_DNA"/>
</dbReference>
<dbReference type="AlphaFoldDB" id="A0A936ZG76"/>
<feature type="transmembrane region" description="Helical" evidence="7">
    <location>
        <begin position="12"/>
        <end position="41"/>
    </location>
</feature>
<keyword evidence="2" id="KW-1003">Cell membrane</keyword>
<evidence type="ECO:0000256" key="5">
    <source>
        <dbReference type="ARBA" id="ARBA00022989"/>
    </source>
</evidence>
<evidence type="ECO:0000256" key="7">
    <source>
        <dbReference type="RuleBase" id="RU369079"/>
    </source>
</evidence>
<feature type="transmembrane region" description="Helical" evidence="7">
    <location>
        <begin position="407"/>
        <end position="431"/>
    </location>
</feature>
<dbReference type="InterPro" id="IPR004681">
    <property type="entry name" value="TRAP_DctM"/>
</dbReference>
<feature type="transmembrane region" description="Helical" evidence="7">
    <location>
        <begin position="325"/>
        <end position="358"/>
    </location>
</feature>
<keyword evidence="3 7" id="KW-0997">Cell inner membrane</keyword>
<evidence type="ECO:0000313" key="10">
    <source>
        <dbReference type="Proteomes" id="UP000605848"/>
    </source>
</evidence>
<reference evidence="9" key="1">
    <citation type="submission" date="2021-01" db="EMBL/GenBank/DDBJ databases">
        <title>Microvirga sp.</title>
        <authorList>
            <person name="Kim M.K."/>
        </authorList>
    </citation>
    <scope>NUCLEOTIDE SEQUENCE</scope>
    <source>
        <strain evidence="9">5420S-16</strain>
    </source>
</reference>
<keyword evidence="5 7" id="KW-1133">Transmembrane helix</keyword>
<comment type="function">
    <text evidence="7">Part of the tripartite ATP-independent periplasmic (TRAP) transport system.</text>
</comment>
<sequence>MFADLSLVTTAAILFGLLVSLLALGVWIGIALLIVGFAAIFMVTPVPIGPVLATTVWSSSASWSLAALPLFIWMGEILFRTRLSEQMFLGLAPWLNWLPGRLLHVNVVGCGVFAAVSGSSAATCATIGKIALPELKKRGYDDMMSLGSLAGSGTLGLLIPPSIPMVVYAIAANVSVIQVFLAGFLPGLLVMGLYSGYIVVWSSLNPKKSPLPEPRTSLGYKLRRSAKLLPVLLLIAFIFSALIFGLATATECAAWGVTGALLLAWWSGTLTWATFRDSLLSATRLTVTIMLILAGAAFTTAAMAYTGIPAALAAWVESLQLSPYVLIAALTVMYILLGCLIDGISMIVLTTVVVLPMVKQAGFDLIWFGVFLIILVEMAQITPPVGFNLFVLQNMSGRDSFAVARAALPFFFLLVVAVAIITAFPDIALWLPRLAFPE</sequence>
<dbReference type="NCBIfam" id="TIGR00786">
    <property type="entry name" value="dctM"/>
    <property type="match status" value="1"/>
</dbReference>
<comment type="subunit">
    <text evidence="7">The complex comprises the extracytoplasmic solute receptor protein and the two transmembrane proteins.</text>
</comment>
<dbReference type="Pfam" id="PF06808">
    <property type="entry name" value="DctM"/>
    <property type="match status" value="1"/>
</dbReference>
<feature type="transmembrane region" description="Helical" evidence="7">
    <location>
        <begin position="146"/>
        <end position="171"/>
    </location>
</feature>
<evidence type="ECO:0000259" key="8">
    <source>
        <dbReference type="Pfam" id="PF06808"/>
    </source>
</evidence>
<evidence type="ECO:0000256" key="3">
    <source>
        <dbReference type="ARBA" id="ARBA00022519"/>
    </source>
</evidence>
<protein>
    <recommendedName>
        <fullName evidence="7">TRAP transporter large permease protein</fullName>
    </recommendedName>
</protein>
<feature type="transmembrane region" description="Helical" evidence="7">
    <location>
        <begin position="61"/>
        <end position="79"/>
    </location>
</feature>
<evidence type="ECO:0000256" key="1">
    <source>
        <dbReference type="ARBA" id="ARBA00004429"/>
    </source>
</evidence>
<name>A0A936ZG76_9HYPH</name>
<evidence type="ECO:0000256" key="4">
    <source>
        <dbReference type="ARBA" id="ARBA00022692"/>
    </source>
</evidence>
<dbReference type="GO" id="GO:0005886">
    <property type="term" value="C:plasma membrane"/>
    <property type="evidence" value="ECO:0007669"/>
    <property type="project" value="UniProtKB-SubCell"/>
</dbReference>
<feature type="transmembrane region" description="Helical" evidence="7">
    <location>
        <begin position="228"/>
        <end position="247"/>
    </location>
</feature>
<comment type="caution">
    <text evidence="9">The sequence shown here is derived from an EMBL/GenBank/DDBJ whole genome shotgun (WGS) entry which is preliminary data.</text>
</comment>
<evidence type="ECO:0000256" key="2">
    <source>
        <dbReference type="ARBA" id="ARBA00022475"/>
    </source>
</evidence>
<comment type="subcellular location">
    <subcellularLocation>
        <location evidence="1 7">Cell inner membrane</location>
        <topology evidence="1 7">Multi-pass membrane protein</topology>
    </subcellularLocation>
</comment>